<evidence type="ECO:0000256" key="2">
    <source>
        <dbReference type="ARBA" id="ARBA00005752"/>
    </source>
</evidence>
<dbReference type="PANTHER" id="PTHR43284:SF1">
    <property type="entry name" value="ASPARAGINE SYNTHETASE"/>
    <property type="match status" value="1"/>
</dbReference>
<keyword evidence="5" id="KW-0067">ATP-binding</keyword>
<keyword evidence="6" id="KW-0061">Asparagine biosynthesis</keyword>
<dbReference type="CDD" id="cd01991">
    <property type="entry name" value="Asn_synthase_B_C"/>
    <property type="match status" value="1"/>
</dbReference>
<reference evidence="10 11" key="1">
    <citation type="submission" date="2023-05" db="EMBL/GenBank/DDBJ databases">
        <title>Actinoplanes sp. NEAU-A12 genome sequencing.</title>
        <authorList>
            <person name="Wang Z.-S."/>
        </authorList>
    </citation>
    <scope>NUCLEOTIDE SEQUENCE [LARGE SCALE GENOMIC DNA]</scope>
    <source>
        <strain evidence="10 11">NEAU-A12</strain>
    </source>
</reference>
<accession>A0ABT6WUG4</accession>
<evidence type="ECO:0000256" key="5">
    <source>
        <dbReference type="ARBA" id="ARBA00022840"/>
    </source>
</evidence>
<keyword evidence="11" id="KW-1185">Reference proteome</keyword>
<feature type="domain" description="Glutamine amidotransferase type-2" evidence="9">
    <location>
        <begin position="2"/>
        <end position="184"/>
    </location>
</feature>
<dbReference type="EC" id="6.3.5.4" evidence="3"/>
<comment type="catalytic activity">
    <reaction evidence="8">
        <text>L-aspartate + L-glutamine + ATP + H2O = L-asparagine + L-glutamate + AMP + diphosphate + H(+)</text>
        <dbReference type="Rhea" id="RHEA:12228"/>
        <dbReference type="ChEBI" id="CHEBI:15377"/>
        <dbReference type="ChEBI" id="CHEBI:15378"/>
        <dbReference type="ChEBI" id="CHEBI:29985"/>
        <dbReference type="ChEBI" id="CHEBI:29991"/>
        <dbReference type="ChEBI" id="CHEBI:30616"/>
        <dbReference type="ChEBI" id="CHEBI:33019"/>
        <dbReference type="ChEBI" id="CHEBI:58048"/>
        <dbReference type="ChEBI" id="CHEBI:58359"/>
        <dbReference type="ChEBI" id="CHEBI:456215"/>
        <dbReference type="EC" id="6.3.5.4"/>
    </reaction>
</comment>
<keyword evidence="10" id="KW-0436">Ligase</keyword>
<dbReference type="InterPro" id="IPR051786">
    <property type="entry name" value="ASN_synthetase/amidase"/>
</dbReference>
<evidence type="ECO:0000313" key="11">
    <source>
        <dbReference type="Proteomes" id="UP001241758"/>
    </source>
</evidence>
<comment type="caution">
    <text evidence="10">The sequence shown here is derived from an EMBL/GenBank/DDBJ whole genome shotgun (WGS) entry which is preliminary data.</text>
</comment>
<keyword evidence="6" id="KW-0028">Amino-acid biosynthesis</keyword>
<evidence type="ECO:0000256" key="7">
    <source>
        <dbReference type="ARBA" id="ARBA00022962"/>
    </source>
</evidence>
<dbReference type="SUPFAM" id="SSF56235">
    <property type="entry name" value="N-terminal nucleophile aminohydrolases (Ntn hydrolases)"/>
    <property type="match status" value="1"/>
</dbReference>
<dbReference type="PROSITE" id="PS51278">
    <property type="entry name" value="GATASE_TYPE_2"/>
    <property type="match status" value="1"/>
</dbReference>
<dbReference type="CDD" id="cd00712">
    <property type="entry name" value="AsnB"/>
    <property type="match status" value="1"/>
</dbReference>
<dbReference type="PIRSF" id="PIRSF001589">
    <property type="entry name" value="Asn_synthetase_glu-h"/>
    <property type="match status" value="1"/>
</dbReference>
<protein>
    <recommendedName>
        <fullName evidence="3">asparagine synthase (glutamine-hydrolyzing)</fullName>
        <ecNumber evidence="3">6.3.5.4</ecNumber>
    </recommendedName>
</protein>
<dbReference type="Gene3D" id="3.60.20.10">
    <property type="entry name" value="Glutamine Phosphoribosylpyrophosphate, subunit 1, domain 1"/>
    <property type="match status" value="1"/>
</dbReference>
<comment type="pathway">
    <text evidence="1">Amino-acid biosynthesis; L-asparagine biosynthesis; L-asparagine from L-aspartate (L-Gln route): step 1/1.</text>
</comment>
<dbReference type="GO" id="GO:0004066">
    <property type="term" value="F:asparagine synthase (glutamine-hydrolyzing) activity"/>
    <property type="evidence" value="ECO:0007669"/>
    <property type="project" value="UniProtKB-EC"/>
</dbReference>
<evidence type="ECO:0000256" key="4">
    <source>
        <dbReference type="ARBA" id="ARBA00022741"/>
    </source>
</evidence>
<dbReference type="Gene3D" id="3.40.50.620">
    <property type="entry name" value="HUPs"/>
    <property type="match status" value="1"/>
</dbReference>
<dbReference type="EMBL" id="JASCTH010000025">
    <property type="protein sequence ID" value="MDI6103350.1"/>
    <property type="molecule type" value="Genomic_DNA"/>
</dbReference>
<evidence type="ECO:0000259" key="9">
    <source>
        <dbReference type="PROSITE" id="PS51278"/>
    </source>
</evidence>
<keyword evidence="7" id="KW-0315">Glutamine amidotransferase</keyword>
<evidence type="ECO:0000256" key="1">
    <source>
        <dbReference type="ARBA" id="ARBA00005187"/>
    </source>
</evidence>
<keyword evidence="4" id="KW-0547">Nucleotide-binding</keyword>
<organism evidence="10 11">
    <name type="scientific">Actinoplanes sandaracinus</name>
    <dbReference type="NCBI Taxonomy" id="3045177"/>
    <lineage>
        <taxon>Bacteria</taxon>
        <taxon>Bacillati</taxon>
        <taxon>Actinomycetota</taxon>
        <taxon>Actinomycetes</taxon>
        <taxon>Micromonosporales</taxon>
        <taxon>Micromonosporaceae</taxon>
        <taxon>Actinoplanes</taxon>
    </lineage>
</organism>
<dbReference type="InterPro" id="IPR006426">
    <property type="entry name" value="Asn_synth_AEB"/>
</dbReference>
<dbReference type="InterPro" id="IPR001962">
    <property type="entry name" value="Asn_synthase"/>
</dbReference>
<dbReference type="Proteomes" id="UP001241758">
    <property type="component" value="Unassembled WGS sequence"/>
</dbReference>
<dbReference type="InterPro" id="IPR017932">
    <property type="entry name" value="GATase_2_dom"/>
</dbReference>
<proteinExistence type="inferred from homology"/>
<name>A0ABT6WUG4_9ACTN</name>
<dbReference type="SUPFAM" id="SSF52402">
    <property type="entry name" value="Adenine nucleotide alpha hydrolases-like"/>
    <property type="match status" value="1"/>
</dbReference>
<dbReference type="Pfam" id="PF13537">
    <property type="entry name" value="GATase_7"/>
    <property type="match status" value="1"/>
</dbReference>
<dbReference type="InterPro" id="IPR029055">
    <property type="entry name" value="Ntn_hydrolases_N"/>
</dbReference>
<evidence type="ECO:0000256" key="8">
    <source>
        <dbReference type="ARBA" id="ARBA00048741"/>
    </source>
</evidence>
<evidence type="ECO:0000256" key="3">
    <source>
        <dbReference type="ARBA" id="ARBA00012737"/>
    </source>
</evidence>
<dbReference type="Pfam" id="PF00733">
    <property type="entry name" value="Asn_synthase"/>
    <property type="match status" value="1"/>
</dbReference>
<dbReference type="InterPro" id="IPR033738">
    <property type="entry name" value="AsnB_N"/>
</dbReference>
<gene>
    <name evidence="10" type="primary">asnB</name>
    <name evidence="10" type="ORF">QLQ12_32550</name>
</gene>
<dbReference type="PANTHER" id="PTHR43284">
    <property type="entry name" value="ASPARAGINE SYNTHETASE (GLUTAMINE-HYDROLYZING)"/>
    <property type="match status" value="1"/>
</dbReference>
<dbReference type="InterPro" id="IPR014729">
    <property type="entry name" value="Rossmann-like_a/b/a_fold"/>
</dbReference>
<evidence type="ECO:0000256" key="6">
    <source>
        <dbReference type="ARBA" id="ARBA00022888"/>
    </source>
</evidence>
<dbReference type="RefSeq" id="WP_282764378.1">
    <property type="nucleotide sequence ID" value="NZ_JASCTH010000025.1"/>
</dbReference>
<evidence type="ECO:0000313" key="10">
    <source>
        <dbReference type="EMBL" id="MDI6103350.1"/>
    </source>
</evidence>
<sequence length="613" mass="67795">MCGLAGRASTDVLGPESLSVLHAAGRFLAPRGPDDQVIVRRPHFEIVFRRLAVNDLTAGRQPFTGDGGRIVVAVNGEIYNHRELMERLPGPGPRTRSDCEVVLHLYRHLGTGFLPLLNGIFAIAVWDERNRRLILARDRLGVKPLYHASVGRSILFGSELKAVLAYPGAPRTLDWQALRHVPNAAFPFPRPGAAPVSTGVHGVSFVEPATWVEWCDGVTRAHRYWRPAEPEDTLADPVGRYADLLDDSVRLELMSDTPVGIFVSGGLDSSLLLATAARRAPDLEAYTLVEPSIRGTGDIEAAADLCRQLGVAHHMVRVDQAALEETVAFDLAMLEHFVWIMDFPVFDPEFLVKHELHRRLKTVRPESKVVLLGQGADEFAGGYSTLGFQDWPQWCAHNRRLLHESLLGELGMPDVYRPLVSERSTEERGARATGAHEAWQVIGASDLAAYNLWHEDRTAAANGVEARVPYLDHRIVDLLCSVPRERHAELFFDKEIMRRAAGRHLAERFTRRPKVPLLPEAAPAAALVRRLATGAFAEFRERYLDSGRSLFAPAAMAELHRLATGSPMADRAGYLLLRCMAISVFDRICDGVSDPAFEPPVLHRHAEPLAVAA</sequence>
<comment type="similarity">
    <text evidence="2">Belongs to the asparagine synthetase family.</text>
</comment>
<dbReference type="NCBIfam" id="TIGR01536">
    <property type="entry name" value="asn_synth_AEB"/>
    <property type="match status" value="1"/>
</dbReference>